<comment type="caution">
    <text evidence="3">The sequence shown here is derived from an EMBL/GenBank/DDBJ whole genome shotgun (WGS) entry which is preliminary data.</text>
</comment>
<dbReference type="Gene3D" id="3.30.70.270">
    <property type="match status" value="1"/>
</dbReference>
<proteinExistence type="predicted"/>
<evidence type="ECO:0000313" key="4">
    <source>
        <dbReference type="Proteomes" id="UP000076858"/>
    </source>
</evidence>
<accession>A0A164HH49</accession>
<evidence type="ECO:0000313" key="3">
    <source>
        <dbReference type="EMBL" id="KZS00239.1"/>
    </source>
</evidence>
<dbReference type="PANTHER" id="PTHR33064:SF37">
    <property type="entry name" value="RIBONUCLEASE H"/>
    <property type="match status" value="1"/>
</dbReference>
<feature type="domain" description="Reverse transcriptase/retrotransposon-derived protein RNase H-like" evidence="2">
    <location>
        <begin position="37"/>
        <end position="87"/>
    </location>
</feature>
<dbReference type="Pfam" id="PF17919">
    <property type="entry name" value="RT_RNaseH_2"/>
    <property type="match status" value="1"/>
</dbReference>
<gene>
    <name evidence="3" type="ORF">APZ42_003548</name>
</gene>
<evidence type="ECO:0000256" key="1">
    <source>
        <dbReference type="ARBA" id="ARBA00012493"/>
    </source>
</evidence>
<sequence length="122" mass="13756">LSSFLGLASYYRKFIRAFADKAHPLTARTRKSVEWKWGEEQRDAFDCIKNCLISRPILSYPNFTREVIIYTDASGYGIGAVLAQIQPPPQSADSAATDEQDPSESDDLEVVIAYTFKHLNDH</sequence>
<dbReference type="SUPFAM" id="SSF56672">
    <property type="entry name" value="DNA/RNA polymerases"/>
    <property type="match status" value="1"/>
</dbReference>
<dbReference type="STRING" id="35525.A0A164HH49"/>
<dbReference type="PANTHER" id="PTHR33064">
    <property type="entry name" value="POL PROTEIN"/>
    <property type="match status" value="1"/>
</dbReference>
<dbReference type="InterPro" id="IPR043128">
    <property type="entry name" value="Rev_trsase/Diguanyl_cyclase"/>
</dbReference>
<dbReference type="Proteomes" id="UP000076858">
    <property type="component" value="Unassembled WGS sequence"/>
</dbReference>
<protein>
    <recommendedName>
        <fullName evidence="1">RNA-directed DNA polymerase</fullName>
        <ecNumber evidence="1">2.7.7.49</ecNumber>
    </recommendedName>
</protein>
<dbReference type="FunFam" id="3.30.70.270:FF:000020">
    <property type="entry name" value="Transposon Tf2-6 polyprotein-like Protein"/>
    <property type="match status" value="1"/>
</dbReference>
<keyword evidence="4" id="KW-1185">Reference proteome</keyword>
<dbReference type="InterPro" id="IPR051320">
    <property type="entry name" value="Viral_Replic_Matur_Polypro"/>
</dbReference>
<feature type="non-terminal residue" evidence="3">
    <location>
        <position position="122"/>
    </location>
</feature>
<dbReference type="InterPro" id="IPR041577">
    <property type="entry name" value="RT_RNaseH_2"/>
</dbReference>
<dbReference type="InterPro" id="IPR043502">
    <property type="entry name" value="DNA/RNA_pol_sf"/>
</dbReference>
<feature type="non-terminal residue" evidence="3">
    <location>
        <position position="1"/>
    </location>
</feature>
<organism evidence="3 4">
    <name type="scientific">Daphnia magna</name>
    <dbReference type="NCBI Taxonomy" id="35525"/>
    <lineage>
        <taxon>Eukaryota</taxon>
        <taxon>Metazoa</taxon>
        <taxon>Ecdysozoa</taxon>
        <taxon>Arthropoda</taxon>
        <taxon>Crustacea</taxon>
        <taxon>Branchiopoda</taxon>
        <taxon>Diplostraca</taxon>
        <taxon>Cladocera</taxon>
        <taxon>Anomopoda</taxon>
        <taxon>Daphniidae</taxon>
        <taxon>Daphnia</taxon>
    </lineage>
</organism>
<dbReference type="AlphaFoldDB" id="A0A164HH49"/>
<evidence type="ECO:0000259" key="2">
    <source>
        <dbReference type="Pfam" id="PF17919"/>
    </source>
</evidence>
<reference evidence="3 4" key="1">
    <citation type="submission" date="2016-03" db="EMBL/GenBank/DDBJ databases">
        <title>EvidentialGene: Evidence-directed Construction of Genes on Genomes.</title>
        <authorList>
            <person name="Gilbert D.G."/>
            <person name="Choi J.-H."/>
            <person name="Mockaitis K."/>
            <person name="Colbourne J."/>
            <person name="Pfrender M."/>
        </authorList>
    </citation>
    <scope>NUCLEOTIDE SEQUENCE [LARGE SCALE GENOMIC DNA]</scope>
    <source>
        <strain evidence="3 4">Xinb3</strain>
        <tissue evidence="3">Complete organism</tissue>
    </source>
</reference>
<dbReference type="GO" id="GO:0003964">
    <property type="term" value="F:RNA-directed DNA polymerase activity"/>
    <property type="evidence" value="ECO:0007669"/>
    <property type="project" value="UniProtKB-EC"/>
</dbReference>
<name>A0A164HH49_9CRUS</name>
<dbReference type="EC" id="2.7.7.49" evidence="1"/>
<dbReference type="EMBL" id="LRGB01011109">
    <property type="protein sequence ID" value="KZS00239.1"/>
    <property type="molecule type" value="Genomic_DNA"/>
</dbReference>